<evidence type="ECO:0000313" key="2">
    <source>
        <dbReference type="Proteomes" id="UP000887565"/>
    </source>
</evidence>
<feature type="region of interest" description="Disordered" evidence="1">
    <location>
        <begin position="41"/>
        <end position="64"/>
    </location>
</feature>
<dbReference type="AlphaFoldDB" id="A0A915HDC0"/>
<dbReference type="WBParaSite" id="nRc.2.0.1.t00065-RA">
    <property type="protein sequence ID" value="nRc.2.0.1.t00065-RA"/>
    <property type="gene ID" value="nRc.2.0.1.g00065"/>
</dbReference>
<feature type="region of interest" description="Disordered" evidence="1">
    <location>
        <begin position="1"/>
        <end position="27"/>
    </location>
</feature>
<accession>A0A915HDC0</accession>
<keyword evidence="2" id="KW-1185">Reference proteome</keyword>
<evidence type="ECO:0000256" key="1">
    <source>
        <dbReference type="SAM" id="MobiDB-lite"/>
    </source>
</evidence>
<name>A0A915HDC0_ROMCU</name>
<feature type="compositionally biased region" description="Basic and acidic residues" evidence="1">
    <location>
        <begin position="54"/>
        <end position="64"/>
    </location>
</feature>
<reference evidence="3" key="1">
    <citation type="submission" date="2022-11" db="UniProtKB">
        <authorList>
            <consortium name="WormBaseParasite"/>
        </authorList>
    </citation>
    <scope>IDENTIFICATION</scope>
</reference>
<protein>
    <submittedName>
        <fullName evidence="3">Uncharacterized protein</fullName>
    </submittedName>
</protein>
<organism evidence="2 3">
    <name type="scientific">Romanomermis culicivorax</name>
    <name type="common">Nematode worm</name>
    <dbReference type="NCBI Taxonomy" id="13658"/>
    <lineage>
        <taxon>Eukaryota</taxon>
        <taxon>Metazoa</taxon>
        <taxon>Ecdysozoa</taxon>
        <taxon>Nematoda</taxon>
        <taxon>Enoplea</taxon>
        <taxon>Dorylaimia</taxon>
        <taxon>Mermithida</taxon>
        <taxon>Mermithoidea</taxon>
        <taxon>Mermithidae</taxon>
        <taxon>Romanomermis</taxon>
    </lineage>
</organism>
<sequence length="64" mass="7436">MIPTVRNAQYDAEYPNADDGQTSNNRGHFVARFQNNGLEAVNRRTSQKWPCKVQDADEKRIREK</sequence>
<dbReference type="Proteomes" id="UP000887565">
    <property type="component" value="Unplaced"/>
</dbReference>
<proteinExistence type="predicted"/>
<evidence type="ECO:0000313" key="3">
    <source>
        <dbReference type="WBParaSite" id="nRc.2.0.1.t00065-RA"/>
    </source>
</evidence>